<dbReference type="SMART" id="SM00220">
    <property type="entry name" value="S_TKc"/>
    <property type="match status" value="1"/>
</dbReference>
<dbReference type="InterPro" id="IPR011009">
    <property type="entry name" value="Kinase-like_dom_sf"/>
</dbReference>
<keyword evidence="3" id="KW-1185">Reference proteome</keyword>
<name>A0ABV2AGQ8_9EUKA</name>
<dbReference type="PANTHER" id="PTHR44167">
    <property type="entry name" value="OVARIAN-SPECIFIC SERINE/THREONINE-PROTEIN KINASE LOK-RELATED"/>
    <property type="match status" value="1"/>
</dbReference>
<dbReference type="InterPro" id="IPR000719">
    <property type="entry name" value="Prot_kinase_dom"/>
</dbReference>
<dbReference type="EMBL" id="JBDODL010000146">
    <property type="protein sequence ID" value="MES1918876.1"/>
    <property type="molecule type" value="Genomic_DNA"/>
</dbReference>
<evidence type="ECO:0000313" key="3">
    <source>
        <dbReference type="Proteomes" id="UP001439008"/>
    </source>
</evidence>
<reference evidence="2 3" key="1">
    <citation type="journal article" date="2024" name="BMC Biol.">
        <title>Comparative genomics of Ascetosporea gives new insight into the evolutionary basis for animal parasitism in Rhizaria.</title>
        <authorList>
            <person name="Hiltunen Thoren M."/>
            <person name="Onut-Brannstrom I."/>
            <person name="Alfjorden A."/>
            <person name="Peckova H."/>
            <person name="Swords F."/>
            <person name="Hooper C."/>
            <person name="Holzer A.S."/>
            <person name="Bass D."/>
            <person name="Burki F."/>
        </authorList>
    </citation>
    <scope>NUCLEOTIDE SEQUENCE [LARGE SCALE GENOMIC DNA]</scope>
    <source>
        <strain evidence="2">20-A016</strain>
    </source>
</reference>
<dbReference type="CDD" id="cd00180">
    <property type="entry name" value="PKc"/>
    <property type="match status" value="1"/>
</dbReference>
<comment type="caution">
    <text evidence="2">The sequence shown here is derived from an EMBL/GenBank/DDBJ whole genome shotgun (WGS) entry which is preliminary data.</text>
</comment>
<accession>A0ABV2AGQ8</accession>
<dbReference type="Pfam" id="PF00069">
    <property type="entry name" value="Pkinase"/>
    <property type="match status" value="1"/>
</dbReference>
<feature type="domain" description="Protein kinase" evidence="1">
    <location>
        <begin position="76"/>
        <end position="370"/>
    </location>
</feature>
<dbReference type="PANTHER" id="PTHR44167:SF30">
    <property type="entry name" value="PHOSPHORYLASE KINASE"/>
    <property type="match status" value="1"/>
</dbReference>
<dbReference type="InterPro" id="IPR008271">
    <property type="entry name" value="Ser/Thr_kinase_AS"/>
</dbReference>
<dbReference type="PROSITE" id="PS00108">
    <property type="entry name" value="PROTEIN_KINASE_ST"/>
    <property type="match status" value="1"/>
</dbReference>
<evidence type="ECO:0000313" key="2">
    <source>
        <dbReference type="EMBL" id="MES1918876.1"/>
    </source>
</evidence>
<sequence>MKKKFNKDFSDKLIKSISNKNLIFLKNLAPTKIKKVSSTQIAKFKNLSLKSSDSKEEQMRICLYKKDYKNFLGQYQYSKRPFGAGGFGKVWKAKKIIGIKNGENKYDKNDYVLKRIDYFNNSENWFSAKREVHFGQKLSGEKHISRYVESFDDSEHKIFWLVFFHEGVSIQAKLYTLDANRFVPSKNWTEMKQNDSLVFLVRALSTQLLEAIECCHRKGVLHRDLKPSNILVDKSGVLRISDFGGAVDATATELYDSNGPSKESVSDEYSPPEVFFDDVPFDAADPAAYDMWSLGVVILELLLGTSDVFKLSPREEAILKNKVSFESDDDIEKALKLGAFAEYGIYPPKELVLSGKWDKSLILPRKVLVN</sequence>
<evidence type="ECO:0000259" key="1">
    <source>
        <dbReference type="PROSITE" id="PS50011"/>
    </source>
</evidence>
<gene>
    <name evidence="2" type="ORF">MHBO_000771</name>
</gene>
<protein>
    <recommendedName>
        <fullName evidence="1">Protein kinase domain-containing protein</fullName>
    </recommendedName>
</protein>
<dbReference type="Proteomes" id="UP001439008">
    <property type="component" value="Unassembled WGS sequence"/>
</dbReference>
<dbReference type="Gene3D" id="1.10.510.10">
    <property type="entry name" value="Transferase(Phosphotransferase) domain 1"/>
    <property type="match status" value="1"/>
</dbReference>
<dbReference type="PROSITE" id="PS50011">
    <property type="entry name" value="PROTEIN_KINASE_DOM"/>
    <property type="match status" value="1"/>
</dbReference>
<organism evidence="2 3">
    <name type="scientific">Bonamia ostreae</name>
    <dbReference type="NCBI Taxonomy" id="126728"/>
    <lineage>
        <taxon>Eukaryota</taxon>
        <taxon>Sar</taxon>
        <taxon>Rhizaria</taxon>
        <taxon>Endomyxa</taxon>
        <taxon>Ascetosporea</taxon>
        <taxon>Haplosporida</taxon>
        <taxon>Bonamia</taxon>
    </lineage>
</organism>
<dbReference type="Gene3D" id="3.30.200.20">
    <property type="entry name" value="Phosphorylase Kinase, domain 1"/>
    <property type="match status" value="1"/>
</dbReference>
<dbReference type="SUPFAM" id="SSF56112">
    <property type="entry name" value="Protein kinase-like (PK-like)"/>
    <property type="match status" value="1"/>
</dbReference>
<proteinExistence type="predicted"/>